<dbReference type="EMBL" id="ADBL01000224">
    <property type="status" value="NOT_ANNOTATED_CDS"/>
    <property type="molecule type" value="Genomic_DNA"/>
</dbReference>
<dbReference type="SUPFAM" id="SSF48403">
    <property type="entry name" value="Ankyrin repeat"/>
    <property type="match status" value="1"/>
</dbReference>
<evidence type="ECO:0000313" key="4">
    <source>
        <dbReference type="Proteomes" id="UP000011715"/>
    </source>
</evidence>
<dbReference type="OrthoDB" id="1577640at2759"/>
<name>A0A0C4DMC1_MAGP6</name>
<dbReference type="EMBL" id="GL876966">
    <property type="protein sequence ID" value="KLU81845.1"/>
    <property type="molecule type" value="Genomic_DNA"/>
</dbReference>
<dbReference type="Proteomes" id="UP000011715">
    <property type="component" value="Unassembled WGS sequence"/>
</dbReference>
<reference evidence="3" key="4">
    <citation type="journal article" date="2015" name="G3 (Bethesda)">
        <title>Genome sequences of three phytopathogenic species of the Magnaporthaceae family of fungi.</title>
        <authorList>
            <person name="Okagaki L.H."/>
            <person name="Nunes C.C."/>
            <person name="Sailsbery J."/>
            <person name="Clay B."/>
            <person name="Brown D."/>
            <person name="John T."/>
            <person name="Oh Y."/>
            <person name="Young N."/>
            <person name="Fitzgerald M."/>
            <person name="Haas B.J."/>
            <person name="Zeng Q."/>
            <person name="Young S."/>
            <person name="Adiconis X."/>
            <person name="Fan L."/>
            <person name="Levin J.Z."/>
            <person name="Mitchell T.K."/>
            <person name="Okubara P.A."/>
            <person name="Farman M.L."/>
            <person name="Kohn L.M."/>
            <person name="Birren B."/>
            <person name="Ma L.-J."/>
            <person name="Dean R.A."/>
        </authorList>
    </citation>
    <scope>NUCLEOTIDE SEQUENCE</scope>
    <source>
        <strain evidence="3">ATCC 64411 / 73-15</strain>
    </source>
</reference>
<sequence length="1096" mass="120216">MSDPVSLGAAGAGFVSLGLTVCDAIYKYTNAQAGKSAGMRQLRETADDLKSAVKLIEARLVNAAPSQNAASVATKTAIEGKIASCKAAANCILELVEKHEPAKATMHTFTERTKRLARAGLYPMRREGIMELQQACQGYSLNLVLLLQLFGVDGIDELRNVLVAKMDAMATAVSSNVSGLEQSFLTATSAEGTRVVQETRDAVLQSEDTLVQTIEAASSRTEAAITSAGQTSVVAIIEAGAQQSQRTQDLVLQRLDSVGEKMLLSIAAQPRAVSNRISQELQTVLAESIHQAISAHMEAVETLLRSRPAETPSIATMEGSSGGTAGQPISGSSGGAFSSETGFPASSNGGMLTASGCRRPPTRERRAGLANDLGPGSARAVAQGCTCSAPALAQVSQPRRYFGSLWLRWEESVVHHRKCPLWYLSRRRRTFQVNISAFGFAVYGPIEVENSPFFWLKQLHIDPKLSFRSVVQSNSLVFRLIDGYFDGYFWSIPAGGWLDHAHRLESELSELFRNGEASPTDVDPDGNTLIHRLCSEFDPRYNSTKQEGLQIMASILLKMGVPASETNNRGHTPSAILYESLQRSPTNYWYYLLDAADILGTLAPFFDALGALDDPETWCADKIGILVQTKYAVCTRLTTFGCPLSIASAQGDVDKVRSLLGTSPELLATEKNMLDQTPLHHAVLRPGVLTLLLACPTSASIIDHEDCSGNSAMYYACAVESSETLLMLSESGASLEPVLAFFDSPHYFANGSVIYQLIARACRSRLEGLIRLGIAHGCASDAQLTQFPHPLELLNKVARALRDKGVEIPVSISSAIPHRPFGHLRGLDTSLAGSLWDQGLFILDEGYNGIFPILRQHEHRVHSDLRDWLWSKNPRLDIPTGLHGLDVAHVVAAGFGDVRYCEPPYELIRACLSYTPPIGIKCFCMGATSIFIPIRRFGRRTSRLCRLLRLLREVDLLEEQPFDFLRALTFGALQLVHTCPVLRNPYEWSGPYDRRAEDRNWELPVMEAAEIERINQEQDEPIVRFEKLLDELNGEYHESHLPFPEFLDLVWFPRMLDKVDRFGPQTAGFLDGISAFLEGKEIHTDESSDGEQSSEN</sequence>
<feature type="compositionally biased region" description="Polar residues" evidence="1">
    <location>
        <begin position="327"/>
        <end position="350"/>
    </location>
</feature>
<dbReference type="VEuPathDB" id="FungiDB:MAPG_00926"/>
<dbReference type="EnsemblFungi" id="MAPG_00926T0">
    <property type="protein sequence ID" value="MAPG_00926T0"/>
    <property type="gene ID" value="MAPG_00926"/>
</dbReference>
<dbReference type="InterPro" id="IPR002110">
    <property type="entry name" value="Ankyrin_rpt"/>
</dbReference>
<feature type="region of interest" description="Disordered" evidence="1">
    <location>
        <begin position="314"/>
        <end position="369"/>
    </location>
</feature>
<reference evidence="4" key="1">
    <citation type="submission" date="2010-05" db="EMBL/GenBank/DDBJ databases">
        <title>The genome sequence of Magnaporthe poae strain ATCC 64411.</title>
        <authorList>
            <person name="Ma L.-J."/>
            <person name="Dead R."/>
            <person name="Young S."/>
            <person name="Zeng Q."/>
            <person name="Koehrsen M."/>
            <person name="Alvarado L."/>
            <person name="Berlin A."/>
            <person name="Chapman S.B."/>
            <person name="Chen Z."/>
            <person name="Freedman E."/>
            <person name="Gellesch M."/>
            <person name="Goldberg J."/>
            <person name="Griggs A."/>
            <person name="Gujja S."/>
            <person name="Heilman E.R."/>
            <person name="Heiman D."/>
            <person name="Hepburn T."/>
            <person name="Howarth C."/>
            <person name="Jen D."/>
            <person name="Larson L."/>
            <person name="Mehta T."/>
            <person name="Neiman D."/>
            <person name="Pearson M."/>
            <person name="Roberts A."/>
            <person name="Saif S."/>
            <person name="Shea T."/>
            <person name="Shenoy N."/>
            <person name="Sisk P."/>
            <person name="Stolte C."/>
            <person name="Sykes S."/>
            <person name="Walk T."/>
            <person name="White J."/>
            <person name="Yandava C."/>
            <person name="Haas B."/>
            <person name="Nusbaum C."/>
            <person name="Birren B."/>
        </authorList>
    </citation>
    <scope>NUCLEOTIDE SEQUENCE [LARGE SCALE GENOMIC DNA]</scope>
    <source>
        <strain evidence="4">ATCC 64411 / 73-15</strain>
    </source>
</reference>
<reference evidence="2" key="2">
    <citation type="submission" date="2010-05" db="EMBL/GenBank/DDBJ databases">
        <title>The Genome Sequence of Magnaporthe poae strain ATCC 64411.</title>
        <authorList>
            <consortium name="The Broad Institute Genome Sequencing Platform"/>
            <consortium name="Broad Institute Genome Sequencing Center for Infectious Disease"/>
            <person name="Ma L.-J."/>
            <person name="Dead R."/>
            <person name="Young S."/>
            <person name="Zeng Q."/>
            <person name="Koehrsen M."/>
            <person name="Alvarado L."/>
            <person name="Berlin A."/>
            <person name="Chapman S.B."/>
            <person name="Chen Z."/>
            <person name="Freedman E."/>
            <person name="Gellesch M."/>
            <person name="Goldberg J."/>
            <person name="Griggs A."/>
            <person name="Gujja S."/>
            <person name="Heilman E.R."/>
            <person name="Heiman D."/>
            <person name="Hepburn T."/>
            <person name="Howarth C."/>
            <person name="Jen D."/>
            <person name="Larson L."/>
            <person name="Mehta T."/>
            <person name="Neiman D."/>
            <person name="Pearson M."/>
            <person name="Roberts A."/>
            <person name="Saif S."/>
            <person name="Shea T."/>
            <person name="Shenoy N."/>
            <person name="Sisk P."/>
            <person name="Stolte C."/>
            <person name="Sykes S."/>
            <person name="Walk T."/>
            <person name="White J."/>
            <person name="Yandava C."/>
            <person name="Haas B."/>
            <person name="Nusbaum C."/>
            <person name="Birren B."/>
        </authorList>
    </citation>
    <scope>NUCLEOTIDE SEQUENCE</scope>
    <source>
        <strain evidence="2">ATCC 64411</strain>
    </source>
</reference>
<dbReference type="Pfam" id="PF12796">
    <property type="entry name" value="Ank_2"/>
    <property type="match status" value="1"/>
</dbReference>
<organism evidence="3 4">
    <name type="scientific">Magnaporthiopsis poae (strain ATCC 64411 / 73-15)</name>
    <name type="common">Kentucky bluegrass fungus</name>
    <name type="synonym">Magnaporthe poae</name>
    <dbReference type="NCBI Taxonomy" id="644358"/>
    <lineage>
        <taxon>Eukaryota</taxon>
        <taxon>Fungi</taxon>
        <taxon>Dikarya</taxon>
        <taxon>Ascomycota</taxon>
        <taxon>Pezizomycotina</taxon>
        <taxon>Sordariomycetes</taxon>
        <taxon>Sordariomycetidae</taxon>
        <taxon>Magnaporthales</taxon>
        <taxon>Magnaporthaceae</taxon>
        <taxon>Magnaporthiopsis</taxon>
    </lineage>
</organism>
<proteinExistence type="predicted"/>
<reference evidence="3" key="5">
    <citation type="submission" date="2015-06" db="UniProtKB">
        <authorList>
            <consortium name="EnsemblFungi"/>
        </authorList>
    </citation>
    <scope>IDENTIFICATION</scope>
    <source>
        <strain evidence="3">ATCC 64411</strain>
    </source>
</reference>
<accession>A0A0C4DMC1</accession>
<dbReference type="OMA" id="NERYETH"/>
<evidence type="ECO:0000313" key="3">
    <source>
        <dbReference type="EnsemblFungi" id="MAPG_00926T0"/>
    </source>
</evidence>
<gene>
    <name evidence="2" type="ORF">MAPG_00926</name>
</gene>
<dbReference type="AlphaFoldDB" id="A0A0C4DMC1"/>
<dbReference type="InterPro" id="IPR036770">
    <property type="entry name" value="Ankyrin_rpt-contain_sf"/>
</dbReference>
<keyword evidence="4" id="KW-1185">Reference proteome</keyword>
<evidence type="ECO:0000313" key="2">
    <source>
        <dbReference type="EMBL" id="KLU81845.1"/>
    </source>
</evidence>
<dbReference type="eggNOG" id="ENOG502SSTG">
    <property type="taxonomic scope" value="Eukaryota"/>
</dbReference>
<protein>
    <submittedName>
        <fullName evidence="2 3">Uncharacterized protein</fullName>
    </submittedName>
</protein>
<reference evidence="2" key="3">
    <citation type="submission" date="2011-03" db="EMBL/GenBank/DDBJ databases">
        <title>Annotation of Magnaporthe poae ATCC 64411.</title>
        <authorList>
            <person name="Ma L.-J."/>
            <person name="Dead R."/>
            <person name="Young S.K."/>
            <person name="Zeng Q."/>
            <person name="Gargeya S."/>
            <person name="Fitzgerald M."/>
            <person name="Haas B."/>
            <person name="Abouelleil A."/>
            <person name="Alvarado L."/>
            <person name="Arachchi H.M."/>
            <person name="Berlin A."/>
            <person name="Brown A."/>
            <person name="Chapman S.B."/>
            <person name="Chen Z."/>
            <person name="Dunbar C."/>
            <person name="Freedman E."/>
            <person name="Gearin G."/>
            <person name="Gellesch M."/>
            <person name="Goldberg J."/>
            <person name="Griggs A."/>
            <person name="Gujja S."/>
            <person name="Heiman D."/>
            <person name="Howarth C."/>
            <person name="Larson L."/>
            <person name="Lui A."/>
            <person name="MacDonald P.J.P."/>
            <person name="Mehta T."/>
            <person name="Montmayeur A."/>
            <person name="Murphy C."/>
            <person name="Neiman D."/>
            <person name="Pearson M."/>
            <person name="Priest M."/>
            <person name="Roberts A."/>
            <person name="Saif S."/>
            <person name="Shea T."/>
            <person name="Shenoy N."/>
            <person name="Sisk P."/>
            <person name="Stolte C."/>
            <person name="Sykes S."/>
            <person name="Yandava C."/>
            <person name="Wortman J."/>
            <person name="Nusbaum C."/>
            <person name="Birren B."/>
        </authorList>
    </citation>
    <scope>NUCLEOTIDE SEQUENCE</scope>
    <source>
        <strain evidence="2">ATCC 64411</strain>
    </source>
</reference>
<evidence type="ECO:0000256" key="1">
    <source>
        <dbReference type="SAM" id="MobiDB-lite"/>
    </source>
</evidence>
<dbReference type="Gene3D" id="1.25.40.20">
    <property type="entry name" value="Ankyrin repeat-containing domain"/>
    <property type="match status" value="1"/>
</dbReference>